<name>A0ABV2AB39_9GAMM</name>
<evidence type="ECO:0000256" key="3">
    <source>
        <dbReference type="ARBA" id="ARBA00031983"/>
    </source>
</evidence>
<proteinExistence type="predicted"/>
<gene>
    <name evidence="6" type="primary">ppnN</name>
    <name evidence="6" type="ORF">ABSH63_08070</name>
</gene>
<dbReference type="RefSeq" id="WP_352888868.1">
    <property type="nucleotide sequence ID" value="NZ_JBEPIJ010000007.1"/>
</dbReference>
<dbReference type="InterPro" id="IPR052341">
    <property type="entry name" value="LOG_family_nucleotidases"/>
</dbReference>
<feature type="domain" description="Pyrimidine/purine nucleotide 5'-monophosphate nucleosidase N-terminal" evidence="5">
    <location>
        <begin position="9"/>
        <end position="115"/>
    </location>
</feature>
<dbReference type="GO" id="GO:0008714">
    <property type="term" value="F:AMP nucleosidase activity"/>
    <property type="evidence" value="ECO:0007669"/>
    <property type="project" value="UniProtKB-EC"/>
</dbReference>
<protein>
    <recommendedName>
        <fullName evidence="3">AMP nucleosidase</fullName>
        <ecNumber evidence="2">3.2.2.4</ecNumber>
    </recommendedName>
    <alternativeName>
        <fullName evidence="3">AMP nucleosidase</fullName>
    </alternativeName>
</protein>
<dbReference type="InterPro" id="IPR021826">
    <property type="entry name" value="PpnN_C"/>
</dbReference>
<dbReference type="EC" id="3.2.2.4" evidence="2"/>
<dbReference type="Pfam" id="PF14793">
    <property type="entry name" value="DUF4478"/>
    <property type="match status" value="1"/>
</dbReference>
<evidence type="ECO:0000313" key="6">
    <source>
        <dbReference type="EMBL" id="MES0873955.1"/>
    </source>
</evidence>
<dbReference type="Pfam" id="PF11892">
    <property type="entry name" value="PpnN_C"/>
    <property type="match status" value="1"/>
</dbReference>
<dbReference type="InterPro" id="IPR037153">
    <property type="entry name" value="PpnN-like_sf"/>
</dbReference>
<dbReference type="NCBIfam" id="NF038390">
    <property type="entry name" value="Nsidase_PpnN"/>
    <property type="match status" value="1"/>
</dbReference>
<dbReference type="Proteomes" id="UP001465331">
    <property type="component" value="Unassembled WGS sequence"/>
</dbReference>
<comment type="caution">
    <text evidence="6">The sequence shown here is derived from an EMBL/GenBank/DDBJ whole genome shotgun (WGS) entry which is preliminary data.</text>
</comment>
<keyword evidence="6" id="KW-0378">Hydrolase</keyword>
<sequence length="456" mass="50147">MSLAVVDATVSPSRHLALLSRAEVARLLDASRGDLRALFRQCSLAVLSTGSDIDDGRALLARYPDFDIRIVPQERGLQLELKNAPAQAFVDGRIIQGIREHLFAVLRDILYVSERVMDNPSFDLTTSAGTTDAVFHILRNAGVLRATTRPRLIICWGGHSISREEYDYSKLVGYEMGLRGLDIGTGCGPGAMKGPMKGATIGHAKQRIADGQYLGISEPGIIAAEAPNPIVNALVILPDIEKRLEAFVRMAHGIVVFPGGVGTAEEILYLLGILLHPENRHMPYPLVFTGPASARDYFAQIDDFVAATLGDEARERYRIVVDDPAEVARQMSEGVQRVAEFRRRRNDAYAFNWLLKIDEAFQRPFVPTHENMAGLDLHRDQPPHRLAAQLRRAFSGIVAGNVKADGIKAVEEHGPFEIRGDAGIMARLDALLGAFAASHRMKLPGSDYVPCYRIVR</sequence>
<dbReference type="GO" id="GO:0047405">
    <property type="term" value="F:pyrimidine-5'-nucleotide nucleosidase activity"/>
    <property type="evidence" value="ECO:0007669"/>
    <property type="project" value="UniProtKB-EC"/>
</dbReference>
<evidence type="ECO:0000259" key="5">
    <source>
        <dbReference type="Pfam" id="PF14793"/>
    </source>
</evidence>
<dbReference type="PANTHER" id="PTHR43393:SF1">
    <property type="entry name" value="PYRIMIDINE_PURINE NUCLEOTIDE 5'-MONOPHOSPHATE NUCLEOSIDASE"/>
    <property type="match status" value="1"/>
</dbReference>
<dbReference type="Gene3D" id="3.40.50.450">
    <property type="match status" value="1"/>
</dbReference>
<dbReference type="Gene3D" id="3.30.1850.10">
    <property type="entry name" value="MoCo carrier protein-like"/>
    <property type="match status" value="1"/>
</dbReference>
<organism evidence="6 7">
    <name type="scientific">Sinimarinibacterium thermocellulolyticum</name>
    <dbReference type="NCBI Taxonomy" id="3170016"/>
    <lineage>
        <taxon>Bacteria</taxon>
        <taxon>Pseudomonadati</taxon>
        <taxon>Pseudomonadota</taxon>
        <taxon>Gammaproteobacteria</taxon>
        <taxon>Nevskiales</taxon>
        <taxon>Nevskiaceae</taxon>
        <taxon>Sinimarinibacterium</taxon>
    </lineage>
</organism>
<evidence type="ECO:0000256" key="1">
    <source>
        <dbReference type="ARBA" id="ARBA00000274"/>
    </source>
</evidence>
<accession>A0ABV2AB39</accession>
<dbReference type="Pfam" id="PF03641">
    <property type="entry name" value="Lysine_decarbox"/>
    <property type="match status" value="1"/>
</dbReference>
<comment type="catalytic activity">
    <reaction evidence="1">
        <text>AMP + H2O = D-ribose 5-phosphate + adenine</text>
        <dbReference type="Rhea" id="RHEA:20129"/>
        <dbReference type="ChEBI" id="CHEBI:15377"/>
        <dbReference type="ChEBI" id="CHEBI:16708"/>
        <dbReference type="ChEBI" id="CHEBI:78346"/>
        <dbReference type="ChEBI" id="CHEBI:456215"/>
        <dbReference type="EC" id="3.2.2.4"/>
    </reaction>
</comment>
<dbReference type="PANTHER" id="PTHR43393">
    <property type="entry name" value="CYTOKININ RIBOSIDE 5'-MONOPHOSPHATE PHOSPHORIBOHYDROLASE"/>
    <property type="match status" value="1"/>
</dbReference>
<dbReference type="InterPro" id="IPR049788">
    <property type="entry name" value="PpnN"/>
</dbReference>
<dbReference type="InterPro" id="IPR027820">
    <property type="entry name" value="PpnN_N"/>
</dbReference>
<dbReference type="SUPFAM" id="SSF102405">
    <property type="entry name" value="MCP/YpsA-like"/>
    <property type="match status" value="1"/>
</dbReference>
<evidence type="ECO:0000259" key="4">
    <source>
        <dbReference type="Pfam" id="PF11892"/>
    </source>
</evidence>
<keyword evidence="7" id="KW-1185">Reference proteome</keyword>
<keyword evidence="6" id="KW-0326">Glycosidase</keyword>
<dbReference type="InterPro" id="IPR031100">
    <property type="entry name" value="LOG_fam"/>
</dbReference>
<feature type="domain" description="Pyrimidine/purine nucleotide 5'-monophosphate nucleosidase C-terminal" evidence="4">
    <location>
        <begin position="336"/>
        <end position="455"/>
    </location>
</feature>
<dbReference type="EMBL" id="JBEPIJ010000007">
    <property type="protein sequence ID" value="MES0873955.1"/>
    <property type="molecule type" value="Genomic_DNA"/>
</dbReference>
<evidence type="ECO:0000313" key="7">
    <source>
        <dbReference type="Proteomes" id="UP001465331"/>
    </source>
</evidence>
<reference evidence="6 7" key="1">
    <citation type="submission" date="2024-06" db="EMBL/GenBank/DDBJ databases">
        <authorList>
            <person name="Li Z."/>
            <person name="Jiang Y."/>
        </authorList>
    </citation>
    <scope>NUCLEOTIDE SEQUENCE [LARGE SCALE GENOMIC DNA]</scope>
    <source>
        <strain evidence="6 7">HSW-8</strain>
    </source>
</reference>
<evidence type="ECO:0000256" key="2">
    <source>
        <dbReference type="ARBA" id="ARBA00011985"/>
    </source>
</evidence>